<dbReference type="Pfam" id="PF01156">
    <property type="entry name" value="IU_nuc_hydro"/>
    <property type="match status" value="1"/>
</dbReference>
<organism evidence="4">
    <name type="scientific">hydrothermal vent metagenome</name>
    <dbReference type="NCBI Taxonomy" id="652676"/>
    <lineage>
        <taxon>unclassified sequences</taxon>
        <taxon>metagenomes</taxon>
        <taxon>ecological metagenomes</taxon>
    </lineage>
</organism>
<dbReference type="GO" id="GO:0006152">
    <property type="term" value="P:purine nucleoside catabolic process"/>
    <property type="evidence" value="ECO:0007669"/>
    <property type="project" value="TreeGrafter"/>
</dbReference>
<dbReference type="EC" id="3.2.2.1" evidence="4"/>
<dbReference type="SUPFAM" id="SSF53590">
    <property type="entry name" value="Nucleoside hydrolase"/>
    <property type="match status" value="1"/>
</dbReference>
<keyword evidence="1 4" id="KW-0378">Hydrolase</keyword>
<dbReference type="PANTHER" id="PTHR12304:SF4">
    <property type="entry name" value="URIDINE NUCLEOSIDASE"/>
    <property type="match status" value="1"/>
</dbReference>
<gene>
    <name evidence="4" type="ORF">MNBD_ALPHA12-591</name>
</gene>
<dbReference type="InterPro" id="IPR036452">
    <property type="entry name" value="Ribo_hydro-like"/>
</dbReference>
<accession>A0A3B0TL40</accession>
<sequence>MLVTIFPSYTKYSAKPAHNASTLVPTFVNFISTPAPPVHKVRQQTPPVRKGIDNTTMTRKIIIDTDPGQDDAVAILLALASPKELEVAAIVAVAGNVGLRQNAINALKVVELAGRTDVPVFAGYDRPIRRKLVTAEHVHGKTGLDGPDLAEPQIKLQEQHGVDFIIETIRNAASKEITICALGPLTNVAMALLRAPDIAPKIGEIVLMGGACFEGGNITPSAEFNFYVDPEAADIVMRSGVEITMLPLDVTHRILATGERIQAIKNIGNNTGRAIYQMLDFSERFDLEKYQWLGAPVHDPCVIAWLLEPEIFSGRKINVEIEVTSELTRGMSVADYWGVTSRTPNVNFIRDGDAERFYQLLTERLSRLP</sequence>
<dbReference type="GO" id="GO:0005829">
    <property type="term" value="C:cytosol"/>
    <property type="evidence" value="ECO:0007669"/>
    <property type="project" value="TreeGrafter"/>
</dbReference>
<evidence type="ECO:0000259" key="3">
    <source>
        <dbReference type="Pfam" id="PF01156"/>
    </source>
</evidence>
<dbReference type="GO" id="GO:0045437">
    <property type="term" value="F:uridine nucleosidase activity"/>
    <property type="evidence" value="ECO:0007669"/>
    <property type="project" value="UniProtKB-ARBA"/>
</dbReference>
<dbReference type="PROSITE" id="PS01247">
    <property type="entry name" value="IUNH"/>
    <property type="match status" value="1"/>
</dbReference>
<protein>
    <submittedName>
        <fullName evidence="4">Inosine-uridine preferring nucleoside hydrolase</fullName>
        <ecNumber evidence="4">3.2.2.1</ecNumber>
    </submittedName>
</protein>
<dbReference type="PANTHER" id="PTHR12304">
    <property type="entry name" value="INOSINE-URIDINE PREFERRING NUCLEOSIDE HYDROLASE"/>
    <property type="match status" value="1"/>
</dbReference>
<proteinExistence type="predicted"/>
<feature type="domain" description="Inosine/uridine-preferring nucleoside hydrolase" evidence="3">
    <location>
        <begin position="61"/>
        <end position="359"/>
    </location>
</feature>
<dbReference type="InterPro" id="IPR001910">
    <property type="entry name" value="Inosine/uridine_hydrolase_dom"/>
</dbReference>
<name>A0A3B0TL40_9ZZZZ</name>
<dbReference type="Gene3D" id="3.90.245.10">
    <property type="entry name" value="Ribonucleoside hydrolase-like"/>
    <property type="match status" value="1"/>
</dbReference>
<dbReference type="CDD" id="cd02651">
    <property type="entry name" value="nuc_hydro_IU_UC_XIUA"/>
    <property type="match status" value="1"/>
</dbReference>
<dbReference type="InterPro" id="IPR015910">
    <property type="entry name" value="I/U_nuclsd_hydro_CS"/>
</dbReference>
<dbReference type="AlphaFoldDB" id="A0A3B0TL40"/>
<dbReference type="EMBL" id="UOEO01000060">
    <property type="protein sequence ID" value="VAW16903.1"/>
    <property type="molecule type" value="Genomic_DNA"/>
</dbReference>
<keyword evidence="2 4" id="KW-0326">Glycosidase</keyword>
<evidence type="ECO:0000256" key="1">
    <source>
        <dbReference type="ARBA" id="ARBA00022801"/>
    </source>
</evidence>
<dbReference type="GO" id="GO:0008477">
    <property type="term" value="F:purine nucleosidase activity"/>
    <property type="evidence" value="ECO:0007669"/>
    <property type="project" value="UniProtKB-EC"/>
</dbReference>
<reference evidence="4" key="1">
    <citation type="submission" date="2018-06" db="EMBL/GenBank/DDBJ databases">
        <authorList>
            <person name="Zhirakovskaya E."/>
        </authorList>
    </citation>
    <scope>NUCLEOTIDE SEQUENCE</scope>
</reference>
<evidence type="ECO:0000256" key="2">
    <source>
        <dbReference type="ARBA" id="ARBA00023295"/>
    </source>
</evidence>
<evidence type="ECO:0000313" key="4">
    <source>
        <dbReference type="EMBL" id="VAW16903.1"/>
    </source>
</evidence>
<dbReference type="InterPro" id="IPR023186">
    <property type="entry name" value="IUNH"/>
</dbReference>